<dbReference type="Pfam" id="PF05635">
    <property type="entry name" value="23S_rRNA_IVP"/>
    <property type="match status" value="1"/>
</dbReference>
<gene>
    <name evidence="1" type="ORF">Enr13x_04000</name>
</gene>
<sequence>MKPDDLSERLLDLAVRVGKVVDALPDTRLGRHIAGQLVRSGTSPAPNYEEACAAESRRDFIHKVRIALKELRETRCWIKLIMRSELLPEARMSELVNEADELCKILGQSLVTARKNEERSKAQRAKPPPN</sequence>
<evidence type="ECO:0008006" key="3">
    <source>
        <dbReference type="Google" id="ProtNLM"/>
    </source>
</evidence>
<protein>
    <recommendedName>
        <fullName evidence="3">Four helix bundle protein</fullName>
    </recommendedName>
</protein>
<keyword evidence="2" id="KW-1185">Reference proteome</keyword>
<dbReference type="InterPro" id="IPR036583">
    <property type="entry name" value="23S_rRNA_IVS_sf"/>
</dbReference>
<dbReference type="RefSeq" id="WP_145384449.1">
    <property type="nucleotide sequence ID" value="NZ_CP037423.1"/>
</dbReference>
<dbReference type="AlphaFoldDB" id="A0A518HIB7"/>
<name>A0A518HIB7_9BACT</name>
<reference evidence="1 2" key="1">
    <citation type="submission" date="2019-03" db="EMBL/GenBank/DDBJ databases">
        <title>Deep-cultivation of Planctomycetes and their phenomic and genomic characterization uncovers novel biology.</title>
        <authorList>
            <person name="Wiegand S."/>
            <person name="Jogler M."/>
            <person name="Boedeker C."/>
            <person name="Pinto D."/>
            <person name="Vollmers J."/>
            <person name="Rivas-Marin E."/>
            <person name="Kohn T."/>
            <person name="Peeters S.H."/>
            <person name="Heuer A."/>
            <person name="Rast P."/>
            <person name="Oberbeckmann S."/>
            <person name="Bunk B."/>
            <person name="Jeske O."/>
            <person name="Meyerdierks A."/>
            <person name="Storesund J.E."/>
            <person name="Kallscheuer N."/>
            <person name="Luecker S."/>
            <person name="Lage O.M."/>
            <person name="Pohl T."/>
            <person name="Merkel B.J."/>
            <person name="Hornburger P."/>
            <person name="Mueller R.-W."/>
            <person name="Bruemmer F."/>
            <person name="Labrenz M."/>
            <person name="Spormann A.M."/>
            <person name="Op den Camp H."/>
            <person name="Overmann J."/>
            <person name="Amann R."/>
            <person name="Jetten M.S.M."/>
            <person name="Mascher T."/>
            <person name="Medema M.H."/>
            <person name="Devos D.P."/>
            <person name="Kaster A.-K."/>
            <person name="Ovreas L."/>
            <person name="Rohde M."/>
            <person name="Galperin M.Y."/>
            <person name="Jogler C."/>
        </authorList>
    </citation>
    <scope>NUCLEOTIDE SEQUENCE [LARGE SCALE GENOMIC DNA]</scope>
    <source>
        <strain evidence="1 2">Enr13</strain>
    </source>
</reference>
<evidence type="ECO:0000313" key="2">
    <source>
        <dbReference type="Proteomes" id="UP000319004"/>
    </source>
</evidence>
<evidence type="ECO:0000313" key="1">
    <source>
        <dbReference type="EMBL" id="QDV40594.1"/>
    </source>
</evidence>
<dbReference type="NCBIfam" id="TIGR02436">
    <property type="entry name" value="four helix bundle protein"/>
    <property type="match status" value="1"/>
</dbReference>
<dbReference type="PIRSF" id="PIRSF035652">
    <property type="entry name" value="CHP02436"/>
    <property type="match status" value="1"/>
</dbReference>
<dbReference type="PANTHER" id="PTHR38471:SF2">
    <property type="entry name" value="FOUR HELIX BUNDLE PROTEIN"/>
    <property type="match status" value="1"/>
</dbReference>
<dbReference type="Gene3D" id="1.20.1440.60">
    <property type="entry name" value="23S rRNA-intervening sequence"/>
    <property type="match status" value="1"/>
</dbReference>
<dbReference type="SUPFAM" id="SSF158446">
    <property type="entry name" value="IVS-encoded protein-like"/>
    <property type="match status" value="1"/>
</dbReference>
<dbReference type="KEGG" id="snep:Enr13x_04000"/>
<proteinExistence type="predicted"/>
<dbReference type="OrthoDB" id="285993at2"/>
<dbReference type="EMBL" id="CP037423">
    <property type="protein sequence ID" value="QDV40594.1"/>
    <property type="molecule type" value="Genomic_DNA"/>
</dbReference>
<dbReference type="Proteomes" id="UP000319004">
    <property type="component" value="Chromosome"/>
</dbReference>
<organism evidence="1 2">
    <name type="scientific">Stieleria neptunia</name>
    <dbReference type="NCBI Taxonomy" id="2527979"/>
    <lineage>
        <taxon>Bacteria</taxon>
        <taxon>Pseudomonadati</taxon>
        <taxon>Planctomycetota</taxon>
        <taxon>Planctomycetia</taxon>
        <taxon>Pirellulales</taxon>
        <taxon>Pirellulaceae</taxon>
        <taxon>Stieleria</taxon>
    </lineage>
</organism>
<dbReference type="InterPro" id="IPR012657">
    <property type="entry name" value="23S_rRNA-intervening_sequence"/>
</dbReference>
<dbReference type="PANTHER" id="PTHR38471">
    <property type="entry name" value="FOUR HELIX BUNDLE PROTEIN"/>
    <property type="match status" value="1"/>
</dbReference>
<accession>A0A518HIB7</accession>